<feature type="compositionally biased region" description="Basic and acidic residues" evidence="3">
    <location>
        <begin position="35"/>
        <end position="49"/>
    </location>
</feature>
<feature type="transmembrane region" description="Helical" evidence="4">
    <location>
        <begin position="272"/>
        <end position="296"/>
    </location>
</feature>
<feature type="transmembrane region" description="Helical" evidence="4">
    <location>
        <begin position="197"/>
        <end position="220"/>
    </location>
</feature>
<dbReference type="Gene3D" id="1.20.1250.20">
    <property type="entry name" value="MFS general substrate transporter like domains"/>
    <property type="match status" value="1"/>
</dbReference>
<reference evidence="5" key="1">
    <citation type="submission" date="2022-07" db="EMBL/GenBank/DDBJ databases">
        <title>Genome Sequence of Leucocoprinus birnbaumii.</title>
        <authorList>
            <person name="Buettner E."/>
        </authorList>
    </citation>
    <scope>NUCLEOTIDE SEQUENCE</scope>
    <source>
        <strain evidence="5">VT141</strain>
    </source>
</reference>
<dbReference type="GO" id="GO:0016020">
    <property type="term" value="C:membrane"/>
    <property type="evidence" value="ECO:0007669"/>
    <property type="project" value="UniProtKB-SubCell"/>
</dbReference>
<dbReference type="PANTHER" id="PTHR11360:SF284">
    <property type="entry name" value="EG:103B4.3 PROTEIN-RELATED"/>
    <property type="match status" value="1"/>
</dbReference>
<evidence type="ECO:0000256" key="4">
    <source>
        <dbReference type="SAM" id="Phobius"/>
    </source>
</evidence>
<dbReference type="EMBL" id="JANIEX010001685">
    <property type="protein sequence ID" value="KAJ3555409.1"/>
    <property type="molecule type" value="Genomic_DNA"/>
</dbReference>
<proteinExistence type="inferred from homology"/>
<keyword evidence="6" id="KW-1185">Reference proteome</keyword>
<keyword evidence="4" id="KW-0472">Membrane</keyword>
<comment type="similarity">
    <text evidence="2">Belongs to the major facilitator superfamily. Monocarboxylate porter (TC 2.A.1.13) family.</text>
</comment>
<evidence type="ECO:0008006" key="7">
    <source>
        <dbReference type="Google" id="ProtNLM"/>
    </source>
</evidence>
<keyword evidence="4" id="KW-1133">Transmembrane helix</keyword>
<protein>
    <recommendedName>
        <fullName evidence="7">MFS general substrate transporter</fullName>
    </recommendedName>
</protein>
<accession>A0AAD5VGQ1</accession>
<evidence type="ECO:0000256" key="1">
    <source>
        <dbReference type="ARBA" id="ARBA00004141"/>
    </source>
</evidence>
<dbReference type="InterPro" id="IPR036259">
    <property type="entry name" value="MFS_trans_sf"/>
</dbReference>
<evidence type="ECO:0000256" key="2">
    <source>
        <dbReference type="ARBA" id="ARBA00006727"/>
    </source>
</evidence>
<dbReference type="SUPFAM" id="SSF103473">
    <property type="entry name" value="MFS general substrate transporter"/>
    <property type="match status" value="1"/>
</dbReference>
<feature type="compositionally biased region" description="Acidic residues" evidence="3">
    <location>
        <begin position="50"/>
        <end position="61"/>
    </location>
</feature>
<evidence type="ECO:0000256" key="3">
    <source>
        <dbReference type="SAM" id="MobiDB-lite"/>
    </source>
</evidence>
<dbReference type="AlphaFoldDB" id="A0AAD5VGQ1"/>
<organism evidence="5 6">
    <name type="scientific">Leucocoprinus birnbaumii</name>
    <dbReference type="NCBI Taxonomy" id="56174"/>
    <lineage>
        <taxon>Eukaryota</taxon>
        <taxon>Fungi</taxon>
        <taxon>Dikarya</taxon>
        <taxon>Basidiomycota</taxon>
        <taxon>Agaricomycotina</taxon>
        <taxon>Agaricomycetes</taxon>
        <taxon>Agaricomycetidae</taxon>
        <taxon>Agaricales</taxon>
        <taxon>Agaricineae</taxon>
        <taxon>Agaricaceae</taxon>
        <taxon>Leucocoprinus</taxon>
    </lineage>
</organism>
<sequence>MSAIPPVNTFRLEKSDIYTLEQEDKNALRNNSSNSEKDVKGTERSREASDPSDEEGVSEDFPEGGLRAWGVVLGGFLTQFCTYGYINAFGVYQGLRYSSQKGTSTISWIGSVDSFLTISTGLVCGRLYDKGYWMFLLYGGSFLMSVSLFMLSFVQPNQFFGAFLCQGVGVGLGGGMIYVPSFALISHWFNKRRDLAMPLTTAGVSLGSIVTPIMVNQLLLKPSLTFATATRLHATLMTAVLLIACVLMRPRLPFSTKHAKLLESLKRFMRDWAYILTAVGLGLFGMGFFFPLFYLQLAAITHGLDEKFAFYSIGSVGSIVSVGILFGAFSGIYVGTMAPLVALLTDDPSELGMRLGIAFAISGIGEVAGA</sequence>
<evidence type="ECO:0000313" key="5">
    <source>
        <dbReference type="EMBL" id="KAJ3555409.1"/>
    </source>
</evidence>
<feature type="transmembrane region" description="Helical" evidence="4">
    <location>
        <begin position="160"/>
        <end position="185"/>
    </location>
</feature>
<feature type="transmembrane region" description="Helical" evidence="4">
    <location>
        <begin position="135"/>
        <end position="154"/>
    </location>
</feature>
<feature type="transmembrane region" description="Helical" evidence="4">
    <location>
        <begin position="308"/>
        <end position="334"/>
    </location>
</feature>
<dbReference type="InterPro" id="IPR011701">
    <property type="entry name" value="MFS"/>
</dbReference>
<dbReference type="Pfam" id="PF07690">
    <property type="entry name" value="MFS_1"/>
    <property type="match status" value="1"/>
</dbReference>
<dbReference type="Proteomes" id="UP001213000">
    <property type="component" value="Unassembled WGS sequence"/>
</dbReference>
<dbReference type="PANTHER" id="PTHR11360">
    <property type="entry name" value="MONOCARBOXYLATE TRANSPORTER"/>
    <property type="match status" value="1"/>
</dbReference>
<name>A0AAD5VGQ1_9AGAR</name>
<evidence type="ECO:0000313" key="6">
    <source>
        <dbReference type="Proteomes" id="UP001213000"/>
    </source>
</evidence>
<feature type="region of interest" description="Disordered" evidence="3">
    <location>
        <begin position="23"/>
        <end position="61"/>
    </location>
</feature>
<gene>
    <name evidence="5" type="ORF">NP233_g12213</name>
</gene>
<dbReference type="GO" id="GO:0022857">
    <property type="term" value="F:transmembrane transporter activity"/>
    <property type="evidence" value="ECO:0007669"/>
    <property type="project" value="InterPro"/>
</dbReference>
<comment type="subcellular location">
    <subcellularLocation>
        <location evidence="1">Membrane</location>
        <topology evidence="1">Multi-pass membrane protein</topology>
    </subcellularLocation>
</comment>
<comment type="caution">
    <text evidence="5">The sequence shown here is derived from an EMBL/GenBank/DDBJ whole genome shotgun (WGS) entry which is preliminary data.</text>
</comment>
<dbReference type="InterPro" id="IPR050327">
    <property type="entry name" value="Proton-linked_MCT"/>
</dbReference>
<feature type="transmembrane region" description="Helical" evidence="4">
    <location>
        <begin position="232"/>
        <end position="252"/>
    </location>
</feature>
<feature type="transmembrane region" description="Helical" evidence="4">
    <location>
        <begin position="68"/>
        <end position="86"/>
    </location>
</feature>
<keyword evidence="4" id="KW-0812">Transmembrane</keyword>